<name>A0ABW0F3B1_9HYPH</name>
<keyword evidence="7" id="KW-0804">Transcription</keyword>
<dbReference type="Gene3D" id="1.10.1660.10">
    <property type="match status" value="1"/>
</dbReference>
<dbReference type="InterPro" id="IPR010211">
    <property type="entry name" value="Redox-sen_tscrpt-act_SoxR"/>
</dbReference>
<comment type="caution">
    <text evidence="9">The sequence shown here is derived from an EMBL/GenBank/DDBJ whole genome shotgun (WGS) entry which is preliminary data.</text>
</comment>
<dbReference type="Pfam" id="PF09278">
    <property type="entry name" value="MerR-DNA-bind"/>
    <property type="match status" value="1"/>
</dbReference>
<organism evidence="9 10">
    <name type="scientific">Bosea minatitlanensis</name>
    <dbReference type="NCBI Taxonomy" id="128782"/>
    <lineage>
        <taxon>Bacteria</taxon>
        <taxon>Pseudomonadati</taxon>
        <taxon>Pseudomonadota</taxon>
        <taxon>Alphaproteobacteria</taxon>
        <taxon>Hyphomicrobiales</taxon>
        <taxon>Boseaceae</taxon>
        <taxon>Bosea</taxon>
    </lineage>
</organism>
<dbReference type="SUPFAM" id="SSF46955">
    <property type="entry name" value="Putative DNA-binding domain"/>
    <property type="match status" value="1"/>
</dbReference>
<evidence type="ECO:0000256" key="4">
    <source>
        <dbReference type="ARBA" id="ARBA00023014"/>
    </source>
</evidence>
<keyword evidence="1" id="KW-0001">2Fe-2S</keyword>
<dbReference type="PROSITE" id="PS50937">
    <property type="entry name" value="HTH_MERR_2"/>
    <property type="match status" value="1"/>
</dbReference>
<feature type="domain" description="HTH merR-type" evidence="8">
    <location>
        <begin position="17"/>
        <end position="85"/>
    </location>
</feature>
<dbReference type="Proteomes" id="UP001595976">
    <property type="component" value="Unassembled WGS sequence"/>
</dbReference>
<sequence>MKTERPGKPAARRLPLELSVGEVARRSGIAVSALHFYEAEGLIRSHRTGGNQRRYAREVLRRVAIIKVAQRAGIPLKTIAEAFRALPQERTPTVADWTRLSSAWKLELDRRIERLTHLRDHLTGCIGCGCLSVKDCPLHNPWDRLSQEGAGARLLDPD</sequence>
<gene>
    <name evidence="9" type="primary">soxR</name>
    <name evidence="9" type="ORF">ACFPK2_07715</name>
</gene>
<dbReference type="PROSITE" id="PS00552">
    <property type="entry name" value="HTH_MERR_1"/>
    <property type="match status" value="1"/>
</dbReference>
<dbReference type="PRINTS" id="PR00040">
    <property type="entry name" value="HTHMERR"/>
</dbReference>
<evidence type="ECO:0000256" key="6">
    <source>
        <dbReference type="ARBA" id="ARBA00023125"/>
    </source>
</evidence>
<evidence type="ECO:0000256" key="7">
    <source>
        <dbReference type="ARBA" id="ARBA00023163"/>
    </source>
</evidence>
<evidence type="ECO:0000256" key="2">
    <source>
        <dbReference type="ARBA" id="ARBA00022723"/>
    </source>
</evidence>
<keyword evidence="6" id="KW-0238">DNA-binding</keyword>
<dbReference type="NCBIfam" id="TIGR01950">
    <property type="entry name" value="SoxR"/>
    <property type="match status" value="1"/>
</dbReference>
<dbReference type="CDD" id="cd01110">
    <property type="entry name" value="HTH_SoxR"/>
    <property type="match status" value="1"/>
</dbReference>
<reference evidence="10" key="1">
    <citation type="journal article" date="2019" name="Int. J. Syst. Evol. Microbiol.">
        <title>The Global Catalogue of Microorganisms (GCM) 10K type strain sequencing project: providing services to taxonomists for standard genome sequencing and annotation.</title>
        <authorList>
            <consortium name="The Broad Institute Genomics Platform"/>
            <consortium name="The Broad Institute Genome Sequencing Center for Infectious Disease"/>
            <person name="Wu L."/>
            <person name="Ma J."/>
        </authorList>
    </citation>
    <scope>NUCLEOTIDE SEQUENCE [LARGE SCALE GENOMIC DNA]</scope>
    <source>
        <strain evidence="10">CGMCC 1.15643</strain>
    </source>
</reference>
<keyword evidence="4" id="KW-0411">Iron-sulfur</keyword>
<evidence type="ECO:0000256" key="1">
    <source>
        <dbReference type="ARBA" id="ARBA00022714"/>
    </source>
</evidence>
<dbReference type="InterPro" id="IPR000551">
    <property type="entry name" value="MerR-type_HTH_dom"/>
</dbReference>
<accession>A0ABW0F3B1</accession>
<dbReference type="InterPro" id="IPR009061">
    <property type="entry name" value="DNA-bd_dom_put_sf"/>
</dbReference>
<keyword evidence="10" id="KW-1185">Reference proteome</keyword>
<proteinExistence type="predicted"/>
<dbReference type="PANTHER" id="PTHR30204">
    <property type="entry name" value="REDOX-CYCLING DRUG-SENSING TRANSCRIPTIONAL ACTIVATOR SOXR"/>
    <property type="match status" value="1"/>
</dbReference>
<dbReference type="EMBL" id="JBHSLI010000002">
    <property type="protein sequence ID" value="MFC5292875.1"/>
    <property type="molecule type" value="Genomic_DNA"/>
</dbReference>
<evidence type="ECO:0000313" key="10">
    <source>
        <dbReference type="Proteomes" id="UP001595976"/>
    </source>
</evidence>
<dbReference type="PANTHER" id="PTHR30204:SF0">
    <property type="entry name" value="REDOX-SENSITIVE TRANSCRIPTIONAL ACTIVATOR SOXR"/>
    <property type="match status" value="1"/>
</dbReference>
<dbReference type="Pfam" id="PF00376">
    <property type="entry name" value="MerR"/>
    <property type="match status" value="1"/>
</dbReference>
<dbReference type="SMART" id="SM00422">
    <property type="entry name" value="HTH_MERR"/>
    <property type="match status" value="1"/>
</dbReference>
<evidence type="ECO:0000256" key="5">
    <source>
        <dbReference type="ARBA" id="ARBA00023015"/>
    </source>
</evidence>
<evidence type="ECO:0000259" key="8">
    <source>
        <dbReference type="PROSITE" id="PS50937"/>
    </source>
</evidence>
<evidence type="ECO:0000256" key="3">
    <source>
        <dbReference type="ARBA" id="ARBA00023004"/>
    </source>
</evidence>
<protein>
    <submittedName>
        <fullName evidence="9">Redox-sensitive transcriptional activator SoxR</fullName>
    </submittedName>
</protein>
<keyword evidence="5" id="KW-0805">Transcription regulation</keyword>
<dbReference type="RefSeq" id="WP_158445464.1">
    <property type="nucleotide sequence ID" value="NZ_JAOAOS010000002.1"/>
</dbReference>
<dbReference type="InterPro" id="IPR015358">
    <property type="entry name" value="Tscrpt_reg_MerR_DNA-bd"/>
</dbReference>
<keyword evidence="2" id="KW-0479">Metal-binding</keyword>
<evidence type="ECO:0000313" key="9">
    <source>
        <dbReference type="EMBL" id="MFC5292875.1"/>
    </source>
</evidence>
<dbReference type="InterPro" id="IPR047057">
    <property type="entry name" value="MerR_fam"/>
</dbReference>
<keyword evidence="3" id="KW-0408">Iron</keyword>